<dbReference type="Pfam" id="PF09994">
    <property type="entry name" value="T6SS_Tle1-like_cat"/>
    <property type="match status" value="1"/>
</dbReference>
<gene>
    <name evidence="2" type="ORF">CC78DRAFT_457628</name>
</gene>
<dbReference type="InterPro" id="IPR018712">
    <property type="entry name" value="Tle1-like_cat"/>
</dbReference>
<accession>A0A9P4KEW8</accession>
<organism evidence="2 3">
    <name type="scientific">Lojkania enalia</name>
    <dbReference type="NCBI Taxonomy" id="147567"/>
    <lineage>
        <taxon>Eukaryota</taxon>
        <taxon>Fungi</taxon>
        <taxon>Dikarya</taxon>
        <taxon>Ascomycota</taxon>
        <taxon>Pezizomycotina</taxon>
        <taxon>Dothideomycetes</taxon>
        <taxon>Pleosporomycetidae</taxon>
        <taxon>Pleosporales</taxon>
        <taxon>Pleosporales incertae sedis</taxon>
        <taxon>Lojkania</taxon>
    </lineage>
</organism>
<reference evidence="3" key="1">
    <citation type="journal article" date="2020" name="Stud. Mycol.">
        <title>101 Dothideomycetes genomes: A test case for predicting lifestyles and emergence of pathogens.</title>
        <authorList>
            <person name="Haridas S."/>
            <person name="Albert R."/>
            <person name="Binder M."/>
            <person name="Bloem J."/>
            <person name="LaButti K."/>
            <person name="Salamov A."/>
            <person name="Andreopoulos B."/>
            <person name="Baker S."/>
            <person name="Barry K."/>
            <person name="Bills G."/>
            <person name="Bluhm B."/>
            <person name="Cannon C."/>
            <person name="Castanera R."/>
            <person name="Culley D."/>
            <person name="Daum C."/>
            <person name="Ezra D."/>
            <person name="Gonzalez J."/>
            <person name="Henrissat B."/>
            <person name="Kuo A."/>
            <person name="Liang C."/>
            <person name="Lipzen A."/>
            <person name="Lutzoni F."/>
            <person name="Magnuson J."/>
            <person name="Mondo S."/>
            <person name="Nolan M."/>
            <person name="Ohm R."/>
            <person name="Pangilinan J."/>
            <person name="Park H.-J."/>
            <person name="Ramirez L."/>
            <person name="Alfaro M."/>
            <person name="Sun H."/>
            <person name="Tritt A."/>
            <person name="Yoshinaga Y."/>
            <person name="Zwiers L.-H."/>
            <person name="Turgeon B."/>
            <person name="Goodwin S."/>
            <person name="Spatafora J."/>
            <person name="Crous P."/>
            <person name="Grigoriev I."/>
        </authorList>
    </citation>
    <scope>NUCLEOTIDE SEQUENCE [LARGE SCALE GENOMIC DNA]</scope>
    <source>
        <strain evidence="3">CBS 304.66</strain>
    </source>
</reference>
<sequence length="483" mass="54440">MAFHTPSKRLVIFCDGTWCGRETGTDTNIKRLADMIGTVRFDTSSNISTTAVHSIQTSDPKVEGGYQEGIGLNKTFLEYLWDSATASTIGEECVSVYKFIVERFTSDYEIWLFGFSRGAYTVRCVAGMINNCGIIKADNLTPSEIETLCKEVYRTYRSPLDIDHPKSEYCKQLRRNSSRIWQVKRPIRFMGITDTVGSLGIPHLNAGIGFDWPEFYDQKISTVVQTVYHAVSLHDRLWIFQPCLALNGPGHDDVEIHQQWFPGCHYDLGRQKFRFIRSDPMNQIEKFLGAFPARLSKTIYPNEILSNLVLRYMLESVQKVDPSTPPIPHIALKLNEINFLLVSPVSDQSTGATGSGDVYGALLDYAPVGTLWSILHKFGSKAAEMLNKAAPKLGDNIQDLLGLRSILRILTATRDRRVPGTSEVLYDYKVRERIDVGQAVGYFCVEKQAELGVLNEDGVARYPSRSFENYRVWRRIFGGNGQA</sequence>
<comment type="caution">
    <text evidence="2">The sequence shown here is derived from an EMBL/GenBank/DDBJ whole genome shotgun (WGS) entry which is preliminary data.</text>
</comment>
<dbReference type="AlphaFoldDB" id="A0A9P4KEW8"/>
<proteinExistence type="predicted"/>
<dbReference type="PANTHER" id="PTHR33840:SF16">
    <property type="entry name" value="DUF2235 DOMAIN-CONTAINING PROTEIN"/>
    <property type="match status" value="1"/>
</dbReference>
<evidence type="ECO:0000313" key="3">
    <source>
        <dbReference type="Proteomes" id="UP000800093"/>
    </source>
</evidence>
<feature type="domain" description="T6SS Phospholipase effector Tle1-like catalytic" evidence="1">
    <location>
        <begin position="8"/>
        <end position="270"/>
    </location>
</feature>
<keyword evidence="3" id="KW-1185">Reference proteome</keyword>
<protein>
    <recommendedName>
        <fullName evidence="1">T6SS Phospholipase effector Tle1-like catalytic domain-containing protein</fullName>
    </recommendedName>
</protein>
<evidence type="ECO:0000259" key="1">
    <source>
        <dbReference type="Pfam" id="PF09994"/>
    </source>
</evidence>
<dbReference type="PANTHER" id="PTHR33840">
    <property type="match status" value="1"/>
</dbReference>
<dbReference type="Proteomes" id="UP000800093">
    <property type="component" value="Unassembled WGS sequence"/>
</dbReference>
<name>A0A9P4KEW8_9PLEO</name>
<dbReference type="OrthoDB" id="59699at2759"/>
<dbReference type="EMBL" id="ML986592">
    <property type="protein sequence ID" value="KAF2267350.1"/>
    <property type="molecule type" value="Genomic_DNA"/>
</dbReference>
<evidence type="ECO:0000313" key="2">
    <source>
        <dbReference type="EMBL" id="KAF2267350.1"/>
    </source>
</evidence>